<dbReference type="InterPro" id="IPR055642">
    <property type="entry name" value="DUF7218"/>
</dbReference>
<dbReference type="SUPFAM" id="SSF68912">
    <property type="entry name" value="Rho N-terminal domain-like"/>
    <property type="match status" value="1"/>
</dbReference>
<protein>
    <submittedName>
        <fullName evidence="3">Rho termination factor</fullName>
    </submittedName>
</protein>
<accession>A0A5B1LF06</accession>
<dbReference type="InterPro" id="IPR036269">
    <property type="entry name" value="Rho_N_sf"/>
</dbReference>
<dbReference type="RefSeq" id="WP_149728597.1">
    <property type="nucleotide sequence ID" value="NZ_VUJV01000003.1"/>
</dbReference>
<reference evidence="3 4" key="1">
    <citation type="submission" date="2019-09" db="EMBL/GenBank/DDBJ databases">
        <title>Nocardioides panacisoli sp. nov., isolated from the soil of a ginseng field.</title>
        <authorList>
            <person name="Cho C."/>
        </authorList>
    </citation>
    <scope>NUCLEOTIDE SEQUENCE [LARGE SCALE GENOMIC DNA]</scope>
    <source>
        <strain evidence="3 4">BN130099</strain>
    </source>
</reference>
<proteinExistence type="predicted"/>
<sequence>MPRGQHGSSIKDDKTYDALRDEGASKEKAARIANASARDGKKAVGRRGGKAGDYEDWTVDKLRERAAEIGIDGRSGMRKGELIKALRNH</sequence>
<dbReference type="GO" id="GO:0006353">
    <property type="term" value="P:DNA-templated transcription termination"/>
    <property type="evidence" value="ECO:0007669"/>
    <property type="project" value="InterPro"/>
</dbReference>
<dbReference type="InterPro" id="IPR011112">
    <property type="entry name" value="Rho-like_N"/>
</dbReference>
<dbReference type="Pfam" id="PF07498">
    <property type="entry name" value="Rho_N"/>
    <property type="match status" value="1"/>
</dbReference>
<dbReference type="Proteomes" id="UP000325003">
    <property type="component" value="Unassembled WGS sequence"/>
</dbReference>
<dbReference type="AlphaFoldDB" id="A0A5B1LF06"/>
<feature type="domain" description="Rho termination factor-like N-terminal" evidence="2">
    <location>
        <begin position="54"/>
        <end position="86"/>
    </location>
</feature>
<name>A0A5B1LF06_9ACTN</name>
<evidence type="ECO:0000313" key="4">
    <source>
        <dbReference type="Proteomes" id="UP000325003"/>
    </source>
</evidence>
<evidence type="ECO:0000259" key="2">
    <source>
        <dbReference type="Pfam" id="PF07498"/>
    </source>
</evidence>
<gene>
    <name evidence="3" type="ORF">F0U44_12520</name>
</gene>
<feature type="compositionally biased region" description="Basic and acidic residues" evidence="1">
    <location>
        <begin position="9"/>
        <end position="30"/>
    </location>
</feature>
<reference evidence="3 4" key="2">
    <citation type="submission" date="2019-09" db="EMBL/GenBank/DDBJ databases">
        <authorList>
            <person name="Jin C."/>
        </authorList>
    </citation>
    <scope>NUCLEOTIDE SEQUENCE [LARGE SCALE GENOMIC DNA]</scope>
    <source>
        <strain evidence="3 4">BN130099</strain>
    </source>
</reference>
<evidence type="ECO:0000313" key="3">
    <source>
        <dbReference type="EMBL" id="KAA1419263.1"/>
    </source>
</evidence>
<evidence type="ECO:0000256" key="1">
    <source>
        <dbReference type="SAM" id="MobiDB-lite"/>
    </source>
</evidence>
<feature type="region of interest" description="Disordered" evidence="1">
    <location>
        <begin position="1"/>
        <end position="53"/>
    </location>
</feature>
<organism evidence="3 4">
    <name type="scientific">Nocardioides humilatus</name>
    <dbReference type="NCBI Taxonomy" id="2607660"/>
    <lineage>
        <taxon>Bacteria</taxon>
        <taxon>Bacillati</taxon>
        <taxon>Actinomycetota</taxon>
        <taxon>Actinomycetes</taxon>
        <taxon>Propionibacteriales</taxon>
        <taxon>Nocardioidaceae</taxon>
        <taxon>Nocardioides</taxon>
    </lineage>
</organism>
<comment type="caution">
    <text evidence="3">The sequence shown here is derived from an EMBL/GenBank/DDBJ whole genome shotgun (WGS) entry which is preliminary data.</text>
</comment>
<dbReference type="EMBL" id="VUJV01000003">
    <property type="protein sequence ID" value="KAA1419263.1"/>
    <property type="molecule type" value="Genomic_DNA"/>
</dbReference>
<dbReference type="Pfam" id="PF23855">
    <property type="entry name" value="DUF7218"/>
    <property type="match status" value="1"/>
</dbReference>
<keyword evidence="4" id="KW-1185">Reference proteome</keyword>